<feature type="region of interest" description="Disordered" evidence="2">
    <location>
        <begin position="171"/>
        <end position="215"/>
    </location>
</feature>
<evidence type="ECO:0000256" key="2">
    <source>
        <dbReference type="SAM" id="MobiDB-lite"/>
    </source>
</evidence>
<accession>A0A0F7SJS0</accession>
<protein>
    <submittedName>
        <fullName evidence="3">Uncharacterized protein</fullName>
    </submittedName>
</protein>
<feature type="region of interest" description="Disordered" evidence="2">
    <location>
        <begin position="140"/>
        <end position="159"/>
    </location>
</feature>
<feature type="compositionally biased region" description="Low complexity" evidence="2">
    <location>
        <begin position="171"/>
        <end position="200"/>
    </location>
</feature>
<feature type="compositionally biased region" description="Polar residues" evidence="2">
    <location>
        <begin position="1"/>
        <end position="20"/>
    </location>
</feature>
<feature type="compositionally biased region" description="Low complexity" evidence="2">
    <location>
        <begin position="146"/>
        <end position="159"/>
    </location>
</feature>
<evidence type="ECO:0000256" key="1">
    <source>
        <dbReference type="SAM" id="Coils"/>
    </source>
</evidence>
<feature type="coiled-coil region" evidence="1">
    <location>
        <begin position="62"/>
        <end position="109"/>
    </location>
</feature>
<evidence type="ECO:0000313" key="3">
    <source>
        <dbReference type="EMBL" id="CDZ97918.1"/>
    </source>
</evidence>
<feature type="compositionally biased region" description="Low complexity" evidence="2">
    <location>
        <begin position="26"/>
        <end position="37"/>
    </location>
</feature>
<dbReference type="AlphaFoldDB" id="A0A0F7SJS0"/>
<feature type="region of interest" description="Disordered" evidence="2">
    <location>
        <begin position="1"/>
        <end position="43"/>
    </location>
</feature>
<name>A0A0F7SJS0_PHARH</name>
<sequence>MRRQSHQANPSLSLRSTGPSTAGPFSESTTSTTASTKTQRRTSILDSFHATHIGNVSSLGVLGEQEDQLVDLTDRLATKERECEKESLLSGFQREIEKASREIEKGKSRERLLESHLERLFGPTWAASLDVPVHPAAVPIPGPGPIGSTSTSPVDSPTVRSALVQQAPSLSRLAGGGSSATHTPTHTSSSSSFLPTPSDSILPDTHTDGDANTNDGAQHVLAQLQSFRGMMRSLEQRIGQREGELQAVLLRAEDETRLWTSKQALYH</sequence>
<reference evidence="3" key="1">
    <citation type="submission" date="2014-08" db="EMBL/GenBank/DDBJ databases">
        <authorList>
            <person name="Sharma Rahul"/>
            <person name="Thines Marco"/>
        </authorList>
    </citation>
    <scope>NUCLEOTIDE SEQUENCE</scope>
</reference>
<organism evidence="3">
    <name type="scientific">Phaffia rhodozyma</name>
    <name type="common">Yeast</name>
    <name type="synonym">Xanthophyllomyces dendrorhous</name>
    <dbReference type="NCBI Taxonomy" id="264483"/>
    <lineage>
        <taxon>Eukaryota</taxon>
        <taxon>Fungi</taxon>
        <taxon>Dikarya</taxon>
        <taxon>Basidiomycota</taxon>
        <taxon>Agaricomycotina</taxon>
        <taxon>Tremellomycetes</taxon>
        <taxon>Cystofilobasidiales</taxon>
        <taxon>Mrakiaceae</taxon>
        <taxon>Phaffia</taxon>
    </lineage>
</organism>
<dbReference type="EMBL" id="LN483249">
    <property type="protein sequence ID" value="CDZ97918.1"/>
    <property type="molecule type" value="Genomic_DNA"/>
</dbReference>
<proteinExistence type="predicted"/>
<keyword evidence="1" id="KW-0175">Coiled coil</keyword>